<dbReference type="Pfam" id="PF01613">
    <property type="entry name" value="Flavin_Reduct"/>
    <property type="match status" value="1"/>
</dbReference>
<dbReference type="KEGG" id="pez:HWQ56_14265"/>
<dbReference type="InterPro" id="IPR050268">
    <property type="entry name" value="NADH-dep_flavin_reductase"/>
</dbReference>
<gene>
    <name evidence="3" type="ORF">HWQ56_14265</name>
</gene>
<dbReference type="SMART" id="SM00903">
    <property type="entry name" value="Flavin_Reduct"/>
    <property type="match status" value="1"/>
</dbReference>
<dbReference type="InterPro" id="IPR002563">
    <property type="entry name" value="Flavin_Rdtase-like_dom"/>
</dbReference>
<evidence type="ECO:0000313" key="4">
    <source>
        <dbReference type="Proteomes" id="UP000509568"/>
    </source>
</evidence>
<proteinExistence type="predicted"/>
<dbReference type="GO" id="GO:0006208">
    <property type="term" value="P:pyrimidine nucleobase catabolic process"/>
    <property type="evidence" value="ECO:0007669"/>
    <property type="project" value="TreeGrafter"/>
</dbReference>
<name>A0A7D5H3X5_9PSED</name>
<evidence type="ECO:0000256" key="1">
    <source>
        <dbReference type="ARBA" id="ARBA00023002"/>
    </source>
</evidence>
<dbReference type="GO" id="GO:0010181">
    <property type="term" value="F:FMN binding"/>
    <property type="evidence" value="ECO:0007669"/>
    <property type="project" value="InterPro"/>
</dbReference>
<organism evidence="3 4">
    <name type="scientific">Pseudomonas eucalypticola</name>
    <dbReference type="NCBI Taxonomy" id="2599595"/>
    <lineage>
        <taxon>Bacteria</taxon>
        <taxon>Pseudomonadati</taxon>
        <taxon>Pseudomonadota</taxon>
        <taxon>Gammaproteobacteria</taxon>
        <taxon>Pseudomonadales</taxon>
        <taxon>Pseudomonadaceae</taxon>
        <taxon>Pseudomonas</taxon>
    </lineage>
</organism>
<dbReference type="PANTHER" id="PTHR30466">
    <property type="entry name" value="FLAVIN REDUCTASE"/>
    <property type="match status" value="1"/>
</dbReference>
<keyword evidence="1" id="KW-0560">Oxidoreductase</keyword>
<dbReference type="Gene3D" id="2.30.110.10">
    <property type="entry name" value="Electron Transport, Fmn-binding Protein, Chain A"/>
    <property type="match status" value="1"/>
</dbReference>
<dbReference type="PANTHER" id="PTHR30466:SF1">
    <property type="entry name" value="FMN REDUCTASE (NADH) RUTF"/>
    <property type="match status" value="1"/>
</dbReference>
<dbReference type="EMBL" id="CP056030">
    <property type="protein sequence ID" value="QKZ07687.1"/>
    <property type="molecule type" value="Genomic_DNA"/>
</dbReference>
<evidence type="ECO:0000259" key="2">
    <source>
        <dbReference type="SMART" id="SM00903"/>
    </source>
</evidence>
<dbReference type="AlphaFoldDB" id="A0A7D5H3X5"/>
<dbReference type="InterPro" id="IPR012349">
    <property type="entry name" value="Split_barrel_FMN-bd"/>
</dbReference>
<sequence length="154" mass="16324">MRRLAATVSVVTCADQQQWFGLTATAVTSLCAEPASIIVCINSASSMLPALNGSRRFCVNLLTTGQHDISSNFGGRLKGSERFSQGHWELGEGGVPYLADAQANLFCELDNSIAYGTHLIVIGRVTQVHFAEAIAPLIYQNGSYAGTAPLAASF</sequence>
<feature type="domain" description="Flavin reductase like" evidence="2">
    <location>
        <begin position="1"/>
        <end position="146"/>
    </location>
</feature>
<dbReference type="Proteomes" id="UP000509568">
    <property type="component" value="Chromosome"/>
</dbReference>
<protein>
    <submittedName>
        <fullName evidence="3">Flavin reductase family protein</fullName>
    </submittedName>
</protein>
<dbReference type="SUPFAM" id="SSF50475">
    <property type="entry name" value="FMN-binding split barrel"/>
    <property type="match status" value="1"/>
</dbReference>
<reference evidence="3 4" key="1">
    <citation type="submission" date="2020-06" db="EMBL/GenBank/DDBJ databases">
        <title>Pseudomonas eucalypticola sp. nov., an endophyte of Eucalyptus dunnii leaves with biocontrol ability of eucalyptus leaf blight.</title>
        <authorList>
            <person name="Liu Y."/>
            <person name="Song Z."/>
            <person name="Zeng H."/>
            <person name="Lu M."/>
            <person name="Wang X."/>
            <person name="Lian X."/>
            <person name="Zhang Q."/>
        </authorList>
    </citation>
    <scope>NUCLEOTIDE SEQUENCE [LARGE SCALE GENOMIC DNA]</scope>
    <source>
        <strain evidence="3 4">NP-1</strain>
    </source>
</reference>
<accession>A0A7D5H3X5</accession>
<evidence type="ECO:0000313" key="3">
    <source>
        <dbReference type="EMBL" id="QKZ07687.1"/>
    </source>
</evidence>
<dbReference type="GO" id="GO:0042602">
    <property type="term" value="F:riboflavin reductase (NADPH) activity"/>
    <property type="evidence" value="ECO:0007669"/>
    <property type="project" value="TreeGrafter"/>
</dbReference>
<keyword evidence="4" id="KW-1185">Reference proteome</keyword>